<evidence type="ECO:0000256" key="11">
    <source>
        <dbReference type="SAM" id="MobiDB-lite"/>
    </source>
</evidence>
<evidence type="ECO:0000259" key="12">
    <source>
        <dbReference type="Pfam" id="PF00535"/>
    </source>
</evidence>
<dbReference type="Pfam" id="PF00535">
    <property type="entry name" value="Glycos_transf_2"/>
    <property type="match status" value="1"/>
</dbReference>
<reference evidence="13" key="1">
    <citation type="submission" date="2022-01" db="EMBL/GenBank/DDBJ databases">
        <authorList>
            <person name="Criscuolo A."/>
        </authorList>
    </citation>
    <scope>NUCLEOTIDE SEQUENCE</scope>
    <source>
        <strain evidence="13">CIP111893</strain>
    </source>
</reference>
<evidence type="ECO:0000256" key="4">
    <source>
        <dbReference type="ARBA" id="ARBA00022679"/>
    </source>
</evidence>
<evidence type="ECO:0000256" key="5">
    <source>
        <dbReference type="ARBA" id="ARBA00022746"/>
    </source>
</evidence>
<gene>
    <name evidence="13" type="ORF">PAECIP111893_02454</name>
</gene>
<keyword evidence="5" id="KW-0125">Carotenoid biosynthesis</keyword>
<evidence type="ECO:0000256" key="8">
    <source>
        <dbReference type="ARBA" id="ARBA00037904"/>
    </source>
</evidence>
<comment type="caution">
    <text evidence="13">The sequence shown here is derived from an EMBL/GenBank/DDBJ whole genome shotgun (WGS) entry which is preliminary data.</text>
</comment>
<evidence type="ECO:0000256" key="3">
    <source>
        <dbReference type="ARBA" id="ARBA00022676"/>
    </source>
</evidence>
<comment type="function">
    <text evidence="7">Catalyzes the glycosylation of 4,4'-diaponeurosporenoate, i.e. the esterification of glucose at the C1'' position with the carboxyl group of 4,4'-diaponeurosporenic acid, to form glycosyl-4,4'-diaponeurosporenoate. This is a step in the biosynthesis of staphyloxanthin, an orange pigment present in most staphylococci strains.</text>
</comment>
<keyword evidence="3" id="KW-0328">Glycosyltransferase</keyword>
<feature type="region of interest" description="Disordered" evidence="11">
    <location>
        <begin position="73"/>
        <end position="95"/>
    </location>
</feature>
<evidence type="ECO:0000256" key="6">
    <source>
        <dbReference type="ARBA" id="ARBA00023136"/>
    </source>
</evidence>
<sequence>MIKPSGGKRRAALHAQSRRSGAIVGTSKLQMRSMRRTRIRTTGRTRLASRIMNRKTRSLRHWRIRHRLSYRNVHRSQRESPVSESRNADTHNRGLSPHAETAAELQTTAALPTAAAPYVSVIIPVMNERRTIGRVIREASRIHQHVEVIVVANGSKDGSAAIAARNGARVIEFAEPLGHDVGRSVGANAARGHVLLFIDGDMVIPTASLKPFIHAVQRDGIDVALNDYSGPTNRPIVHSVVLAKHALNAMLGRPDLNGTSMTAVPHAISRRALDRIGAEALSVPPLAHARAVQLGLHVRAVKHVNVGKLNLPRTRRERSNPLETLIVGDHLEAIEWLTQQSGARGGYKDTMRNREIVR</sequence>
<dbReference type="SUPFAM" id="SSF53448">
    <property type="entry name" value="Nucleotide-diphospho-sugar transferases"/>
    <property type="match status" value="1"/>
</dbReference>
<evidence type="ECO:0000256" key="9">
    <source>
        <dbReference type="ARBA" id="ARBA00038120"/>
    </source>
</evidence>
<feature type="compositionally biased region" description="Basic residues" evidence="11">
    <location>
        <begin position="1"/>
        <end position="12"/>
    </location>
</feature>
<evidence type="ECO:0000313" key="13">
    <source>
        <dbReference type="EMBL" id="CAH1206181.1"/>
    </source>
</evidence>
<dbReference type="Proteomes" id="UP000838686">
    <property type="component" value="Unassembled WGS sequence"/>
</dbReference>
<name>A0ABM9C7J7_9BACL</name>
<keyword evidence="6" id="KW-0472">Membrane</keyword>
<keyword evidence="4" id="KW-0808">Transferase</keyword>
<dbReference type="Gene3D" id="3.90.550.10">
    <property type="entry name" value="Spore Coat Polysaccharide Biosynthesis Protein SpsA, Chain A"/>
    <property type="match status" value="1"/>
</dbReference>
<evidence type="ECO:0000256" key="1">
    <source>
        <dbReference type="ARBA" id="ARBA00004236"/>
    </source>
</evidence>
<dbReference type="InterPro" id="IPR029044">
    <property type="entry name" value="Nucleotide-diphossugar_trans"/>
</dbReference>
<dbReference type="PANTHER" id="PTHR43646:SF2">
    <property type="entry name" value="GLYCOSYLTRANSFERASE 2-LIKE DOMAIN-CONTAINING PROTEIN"/>
    <property type="match status" value="1"/>
</dbReference>
<proteinExistence type="inferred from homology"/>
<feature type="region of interest" description="Disordered" evidence="11">
    <location>
        <begin position="1"/>
        <end position="33"/>
    </location>
</feature>
<keyword evidence="14" id="KW-1185">Reference proteome</keyword>
<comment type="similarity">
    <text evidence="9">Belongs to the glycosyltransferase 2 family. CrtQ subfamily.</text>
</comment>
<comment type="subcellular location">
    <subcellularLocation>
        <location evidence="1">Cell membrane</location>
    </subcellularLocation>
</comment>
<protein>
    <recommendedName>
        <fullName evidence="10">4,4'-diaponeurosporenoate glycosyltransferase</fullName>
    </recommendedName>
</protein>
<evidence type="ECO:0000256" key="2">
    <source>
        <dbReference type="ARBA" id="ARBA00022475"/>
    </source>
</evidence>
<evidence type="ECO:0000313" key="14">
    <source>
        <dbReference type="Proteomes" id="UP000838686"/>
    </source>
</evidence>
<comment type="pathway">
    <text evidence="8">Carotenoid biosynthesis; staphyloxanthin biosynthesis; staphyloxanthin from farnesyl diphosphate: step 4/5.</text>
</comment>
<dbReference type="PANTHER" id="PTHR43646">
    <property type="entry name" value="GLYCOSYLTRANSFERASE"/>
    <property type="match status" value="1"/>
</dbReference>
<keyword evidence="2" id="KW-1003">Cell membrane</keyword>
<dbReference type="InterPro" id="IPR001173">
    <property type="entry name" value="Glyco_trans_2-like"/>
</dbReference>
<dbReference type="EMBL" id="CAKMMF010000012">
    <property type="protein sequence ID" value="CAH1206181.1"/>
    <property type="molecule type" value="Genomic_DNA"/>
</dbReference>
<feature type="domain" description="Glycosyltransferase 2-like" evidence="12">
    <location>
        <begin position="120"/>
        <end position="225"/>
    </location>
</feature>
<evidence type="ECO:0000256" key="7">
    <source>
        <dbReference type="ARBA" id="ARBA00037281"/>
    </source>
</evidence>
<accession>A0ABM9C7J7</accession>
<evidence type="ECO:0000256" key="10">
    <source>
        <dbReference type="ARBA" id="ARBA00040345"/>
    </source>
</evidence>
<organism evidence="13 14">
    <name type="scientific">Paenibacillus plantiphilus</name>
    <dbReference type="NCBI Taxonomy" id="2905650"/>
    <lineage>
        <taxon>Bacteria</taxon>
        <taxon>Bacillati</taxon>
        <taxon>Bacillota</taxon>
        <taxon>Bacilli</taxon>
        <taxon>Bacillales</taxon>
        <taxon>Paenibacillaceae</taxon>
        <taxon>Paenibacillus</taxon>
    </lineage>
</organism>